<evidence type="ECO:0000256" key="10">
    <source>
        <dbReference type="ARBA" id="ARBA00026068"/>
    </source>
</evidence>
<dbReference type="Proteomes" id="UP000028006">
    <property type="component" value="Unassembled WGS sequence"/>
</dbReference>
<dbReference type="RefSeq" id="WP_034877964.1">
    <property type="nucleotide sequence ID" value="NZ_JOKG01000004.1"/>
</dbReference>
<keyword evidence="6" id="KW-0175">Coiled coil</keyword>
<keyword evidence="8" id="KW-0131">Cell cycle</keyword>
<comment type="subcellular location">
    <subcellularLocation>
        <location evidence="1">Cytoplasm</location>
    </subcellularLocation>
</comment>
<dbReference type="Pfam" id="PF05164">
    <property type="entry name" value="ZapA"/>
    <property type="match status" value="1"/>
</dbReference>
<dbReference type="GO" id="GO:0030428">
    <property type="term" value="C:cell septum"/>
    <property type="evidence" value="ECO:0007669"/>
    <property type="project" value="TreeGrafter"/>
</dbReference>
<dbReference type="GO" id="GO:0000921">
    <property type="term" value="P:septin ring assembly"/>
    <property type="evidence" value="ECO:0007669"/>
    <property type="project" value="TreeGrafter"/>
</dbReference>
<organism evidence="12 13">
    <name type="scientific">Endozoicomonas montiporae</name>
    <dbReference type="NCBI Taxonomy" id="1027273"/>
    <lineage>
        <taxon>Bacteria</taxon>
        <taxon>Pseudomonadati</taxon>
        <taxon>Pseudomonadota</taxon>
        <taxon>Gammaproteobacteria</taxon>
        <taxon>Oceanospirillales</taxon>
        <taxon>Endozoicomonadaceae</taxon>
        <taxon>Endozoicomonas</taxon>
    </lineage>
</organism>
<name>A0A081N2E0_9GAMM</name>
<evidence type="ECO:0000313" key="13">
    <source>
        <dbReference type="Proteomes" id="UP000028006"/>
    </source>
</evidence>
<keyword evidence="13" id="KW-1185">Reference proteome</keyword>
<gene>
    <name evidence="12" type="ORF">GZ77_19110</name>
</gene>
<sequence length="101" mass="11476">MIENPSTTSVKILDKEYRISCPREEEASLHKAAHYLHDKMKEIKSGGKVIGLERIAVMAALNMSYELMQMKDSQFENNTDAQQQIQDMMGKLDQALTNLDS</sequence>
<proteinExistence type="inferred from homology"/>
<keyword evidence="7" id="KW-0717">Septation</keyword>
<dbReference type="InterPro" id="IPR042233">
    <property type="entry name" value="Cell_div_ZapA_N"/>
</dbReference>
<dbReference type="GO" id="GO:0000917">
    <property type="term" value="P:division septum assembly"/>
    <property type="evidence" value="ECO:0007669"/>
    <property type="project" value="UniProtKB-KW"/>
</dbReference>
<protein>
    <recommendedName>
        <fullName evidence="3">Cell division protein ZapA</fullName>
    </recommendedName>
    <alternativeName>
        <fullName evidence="11">Z ring-associated protein ZapA</fullName>
    </alternativeName>
</protein>
<dbReference type="Gene3D" id="3.30.160.880">
    <property type="entry name" value="Cell division protein ZapA protomer, N-terminal domain"/>
    <property type="match status" value="1"/>
</dbReference>
<comment type="subunit">
    <text evidence="10">Homodimer. Interacts with FtsZ.</text>
</comment>
<comment type="caution">
    <text evidence="12">The sequence shown here is derived from an EMBL/GenBank/DDBJ whole genome shotgun (WGS) entry which is preliminary data.</text>
</comment>
<dbReference type="Gene3D" id="1.20.5.50">
    <property type="match status" value="1"/>
</dbReference>
<dbReference type="eggNOG" id="COG3027">
    <property type="taxonomic scope" value="Bacteria"/>
</dbReference>
<evidence type="ECO:0000256" key="6">
    <source>
        <dbReference type="ARBA" id="ARBA00023054"/>
    </source>
</evidence>
<evidence type="ECO:0000256" key="8">
    <source>
        <dbReference type="ARBA" id="ARBA00023306"/>
    </source>
</evidence>
<evidence type="ECO:0000256" key="9">
    <source>
        <dbReference type="ARBA" id="ARBA00024910"/>
    </source>
</evidence>
<comment type="function">
    <text evidence="9">Activator of cell division through the inhibition of FtsZ GTPase activity, therefore promoting FtsZ assembly into bundles of protofilaments necessary for the formation of the division Z ring. It is recruited early at mid-cell but it is not essential for cell division.</text>
</comment>
<evidence type="ECO:0000256" key="5">
    <source>
        <dbReference type="ARBA" id="ARBA00022618"/>
    </source>
</evidence>
<dbReference type="GO" id="GO:0005829">
    <property type="term" value="C:cytosol"/>
    <property type="evidence" value="ECO:0007669"/>
    <property type="project" value="TreeGrafter"/>
</dbReference>
<evidence type="ECO:0000256" key="1">
    <source>
        <dbReference type="ARBA" id="ARBA00004496"/>
    </source>
</evidence>
<reference evidence="12 13" key="1">
    <citation type="submission" date="2014-06" db="EMBL/GenBank/DDBJ databases">
        <title>Whole Genome Sequences of Three Symbiotic Endozoicomonas Bacteria.</title>
        <authorList>
            <person name="Neave M.J."/>
            <person name="Apprill A."/>
            <person name="Voolstra C.R."/>
        </authorList>
    </citation>
    <scope>NUCLEOTIDE SEQUENCE [LARGE SCALE GENOMIC DNA]</scope>
    <source>
        <strain evidence="12 13">LMG 24815</strain>
    </source>
</reference>
<dbReference type="EMBL" id="JOKG01000004">
    <property type="protein sequence ID" value="KEQ12613.1"/>
    <property type="molecule type" value="Genomic_DNA"/>
</dbReference>
<evidence type="ECO:0000256" key="11">
    <source>
        <dbReference type="ARBA" id="ARBA00033158"/>
    </source>
</evidence>
<dbReference type="PANTHER" id="PTHR34981">
    <property type="entry name" value="CELL DIVISION PROTEIN ZAPA"/>
    <property type="match status" value="1"/>
</dbReference>
<dbReference type="AlphaFoldDB" id="A0A081N2E0"/>
<evidence type="ECO:0000256" key="4">
    <source>
        <dbReference type="ARBA" id="ARBA00022490"/>
    </source>
</evidence>
<dbReference type="PANTHER" id="PTHR34981:SF1">
    <property type="entry name" value="CELL DIVISION PROTEIN ZAPA"/>
    <property type="match status" value="1"/>
</dbReference>
<comment type="similarity">
    <text evidence="2">Belongs to the ZapA family. Type 1 subfamily.</text>
</comment>
<dbReference type="GO" id="GO:0043093">
    <property type="term" value="P:FtsZ-dependent cytokinesis"/>
    <property type="evidence" value="ECO:0007669"/>
    <property type="project" value="TreeGrafter"/>
</dbReference>
<keyword evidence="4" id="KW-0963">Cytoplasm</keyword>
<evidence type="ECO:0000256" key="2">
    <source>
        <dbReference type="ARBA" id="ARBA00010074"/>
    </source>
</evidence>
<evidence type="ECO:0000256" key="3">
    <source>
        <dbReference type="ARBA" id="ARBA00015195"/>
    </source>
</evidence>
<evidence type="ECO:0000256" key="7">
    <source>
        <dbReference type="ARBA" id="ARBA00023210"/>
    </source>
</evidence>
<dbReference type="GO" id="GO:0032153">
    <property type="term" value="C:cell division site"/>
    <property type="evidence" value="ECO:0007669"/>
    <property type="project" value="TreeGrafter"/>
</dbReference>
<dbReference type="InterPro" id="IPR036192">
    <property type="entry name" value="Cell_div_ZapA-like_sf"/>
</dbReference>
<dbReference type="InterPro" id="IPR007838">
    <property type="entry name" value="Cell_div_ZapA-like"/>
</dbReference>
<keyword evidence="5 12" id="KW-0132">Cell division</keyword>
<accession>A0A081N2E0</accession>
<dbReference type="SUPFAM" id="SSF102829">
    <property type="entry name" value="Cell division protein ZapA-like"/>
    <property type="match status" value="1"/>
</dbReference>
<evidence type="ECO:0000313" key="12">
    <source>
        <dbReference type="EMBL" id="KEQ12613.1"/>
    </source>
</evidence>